<name>A0A8S0VUF3_CYCAE</name>
<feature type="region of interest" description="Disordered" evidence="1">
    <location>
        <begin position="1"/>
        <end position="107"/>
    </location>
</feature>
<feature type="compositionally biased region" description="Polar residues" evidence="1">
    <location>
        <begin position="8"/>
        <end position="17"/>
    </location>
</feature>
<organism evidence="2 3">
    <name type="scientific">Cyclocybe aegerita</name>
    <name type="common">Black poplar mushroom</name>
    <name type="synonym">Agrocybe aegerita</name>
    <dbReference type="NCBI Taxonomy" id="1973307"/>
    <lineage>
        <taxon>Eukaryota</taxon>
        <taxon>Fungi</taxon>
        <taxon>Dikarya</taxon>
        <taxon>Basidiomycota</taxon>
        <taxon>Agaricomycotina</taxon>
        <taxon>Agaricomycetes</taxon>
        <taxon>Agaricomycetidae</taxon>
        <taxon>Agaricales</taxon>
        <taxon>Agaricineae</taxon>
        <taxon>Bolbitiaceae</taxon>
        <taxon>Cyclocybe</taxon>
    </lineage>
</organism>
<accession>A0A8S0VUF3</accession>
<reference evidence="2 3" key="1">
    <citation type="submission" date="2020-01" db="EMBL/GenBank/DDBJ databases">
        <authorList>
            <person name="Gupta K D."/>
        </authorList>
    </citation>
    <scope>NUCLEOTIDE SEQUENCE [LARGE SCALE GENOMIC DNA]</scope>
</reference>
<evidence type="ECO:0000313" key="3">
    <source>
        <dbReference type="Proteomes" id="UP000467700"/>
    </source>
</evidence>
<protein>
    <submittedName>
        <fullName evidence="2">Uncharacterized protein</fullName>
    </submittedName>
</protein>
<dbReference type="Proteomes" id="UP000467700">
    <property type="component" value="Unassembled WGS sequence"/>
</dbReference>
<dbReference type="EMBL" id="CACVBS010000035">
    <property type="protein sequence ID" value="CAA7262080.1"/>
    <property type="molecule type" value="Genomic_DNA"/>
</dbReference>
<keyword evidence="3" id="KW-1185">Reference proteome</keyword>
<feature type="compositionally biased region" description="Polar residues" evidence="1">
    <location>
        <begin position="64"/>
        <end position="77"/>
    </location>
</feature>
<proteinExistence type="predicted"/>
<feature type="compositionally biased region" description="Low complexity" evidence="1">
    <location>
        <begin position="30"/>
        <end position="48"/>
    </location>
</feature>
<evidence type="ECO:0000256" key="1">
    <source>
        <dbReference type="SAM" id="MobiDB-lite"/>
    </source>
</evidence>
<evidence type="ECO:0000313" key="2">
    <source>
        <dbReference type="EMBL" id="CAA7262080.1"/>
    </source>
</evidence>
<comment type="caution">
    <text evidence="2">The sequence shown here is derived from an EMBL/GenBank/DDBJ whole genome shotgun (WGS) entry which is preliminary data.</text>
</comment>
<gene>
    <name evidence="2" type="ORF">AAE3_LOCUS4156</name>
</gene>
<dbReference type="AlphaFoldDB" id="A0A8S0VUF3"/>
<sequence length="195" mass="22012">MVLALPAQIQQQRQMNGAVTPLTPPPPPTQREAQQQPPAIQPSAQLQPNPNGNPELKPPAWLATSPQMIDQPQQQHGSGWRGRYRPRGQPTDQELEDTESDERRAGGLRVSESVVAEKLKTLTEKRGTVHTEPLRGKGRGDDDEVLQWARVELPCSSNSMRGHSHRARHNYKPILIPWKRFRGQRTNTQQTVVQR</sequence>